<dbReference type="Proteomes" id="UP000619293">
    <property type="component" value="Unassembled WGS sequence"/>
</dbReference>
<dbReference type="RefSeq" id="WP_191838626.1">
    <property type="nucleotide sequence ID" value="NZ_BAAALB010000005.1"/>
</dbReference>
<protein>
    <recommendedName>
        <fullName evidence="1">Putative restriction endonuclease domain-containing protein</fullName>
    </recommendedName>
</protein>
<dbReference type="EMBL" id="BONG01000049">
    <property type="protein sequence ID" value="GIF92678.1"/>
    <property type="molecule type" value="Genomic_DNA"/>
</dbReference>
<dbReference type="AlphaFoldDB" id="A0A8J3K4D7"/>
<dbReference type="InterPro" id="IPR011335">
    <property type="entry name" value="Restrct_endonuc-II-like"/>
</dbReference>
<comment type="caution">
    <text evidence="2">The sequence shown here is derived from an EMBL/GenBank/DDBJ whole genome shotgun (WGS) entry which is preliminary data.</text>
</comment>
<dbReference type="InterPro" id="IPR008538">
    <property type="entry name" value="Uma2"/>
</dbReference>
<dbReference type="PANTHER" id="PTHR35400:SF3">
    <property type="entry name" value="SLL1072 PROTEIN"/>
    <property type="match status" value="1"/>
</dbReference>
<evidence type="ECO:0000313" key="2">
    <source>
        <dbReference type="EMBL" id="GIF92678.1"/>
    </source>
</evidence>
<dbReference type="SUPFAM" id="SSF52980">
    <property type="entry name" value="Restriction endonuclease-like"/>
    <property type="match status" value="1"/>
</dbReference>
<dbReference type="PANTHER" id="PTHR35400">
    <property type="entry name" value="SLR1083 PROTEIN"/>
    <property type="match status" value="1"/>
</dbReference>
<reference evidence="2 3" key="1">
    <citation type="submission" date="2021-01" db="EMBL/GenBank/DDBJ databases">
        <title>Whole genome shotgun sequence of Catellatospora chokoriensis NBRC 107358.</title>
        <authorList>
            <person name="Komaki H."/>
            <person name="Tamura T."/>
        </authorList>
    </citation>
    <scope>NUCLEOTIDE SEQUENCE [LARGE SCALE GENOMIC DNA]</scope>
    <source>
        <strain evidence="2 3">NBRC 107358</strain>
    </source>
</reference>
<dbReference type="CDD" id="cd06260">
    <property type="entry name" value="DUF820-like"/>
    <property type="match status" value="1"/>
</dbReference>
<proteinExistence type="predicted"/>
<dbReference type="Gene3D" id="3.90.1570.10">
    <property type="entry name" value="tt1808, chain A"/>
    <property type="match status" value="1"/>
</dbReference>
<name>A0A8J3K4D7_9ACTN</name>
<sequence>MTHPLLRPQPPRAWQFEDLLDTPDDGYRYEIYDGSLLVTPQPPLPHAGLVFRLRRGLDRQAPETLAVSEGIGVLRDNGTSYFVPDLVIFDADLFGRPLSALPPTAVHLVAEVVSPGNPNNDLVIKRHGYAMIGVPEYWIIDSRTREFLVLTDPSPFGYQAEEKRSREIRGTAPFPYRLDLDALFG</sequence>
<keyword evidence="3" id="KW-1185">Reference proteome</keyword>
<organism evidence="2 3">
    <name type="scientific">Catellatospora chokoriensis</name>
    <dbReference type="NCBI Taxonomy" id="310353"/>
    <lineage>
        <taxon>Bacteria</taxon>
        <taxon>Bacillati</taxon>
        <taxon>Actinomycetota</taxon>
        <taxon>Actinomycetes</taxon>
        <taxon>Micromonosporales</taxon>
        <taxon>Micromonosporaceae</taxon>
        <taxon>Catellatospora</taxon>
    </lineage>
</organism>
<gene>
    <name evidence="2" type="ORF">Cch02nite_61220</name>
</gene>
<dbReference type="InterPro" id="IPR012296">
    <property type="entry name" value="Nuclease_put_TT1808"/>
</dbReference>
<evidence type="ECO:0000313" key="3">
    <source>
        <dbReference type="Proteomes" id="UP000619293"/>
    </source>
</evidence>
<dbReference type="Pfam" id="PF05685">
    <property type="entry name" value="Uma2"/>
    <property type="match status" value="1"/>
</dbReference>
<feature type="domain" description="Putative restriction endonuclease" evidence="1">
    <location>
        <begin position="16"/>
        <end position="178"/>
    </location>
</feature>
<evidence type="ECO:0000259" key="1">
    <source>
        <dbReference type="Pfam" id="PF05685"/>
    </source>
</evidence>
<accession>A0A8J3K4D7</accession>